<protein>
    <submittedName>
        <fullName evidence="2">Trigger factor</fullName>
    </submittedName>
</protein>
<gene>
    <name evidence="2" type="primary">tig</name>
    <name evidence="2" type="ORF">GCM10023184_31220</name>
</gene>
<dbReference type="Proteomes" id="UP001501725">
    <property type="component" value="Unassembled WGS sequence"/>
</dbReference>
<evidence type="ECO:0000259" key="1">
    <source>
        <dbReference type="Pfam" id="PF05697"/>
    </source>
</evidence>
<dbReference type="SUPFAM" id="SSF109998">
    <property type="entry name" value="Triger factor/SurA peptide-binding domain-like"/>
    <property type="match status" value="1"/>
</dbReference>
<feature type="domain" description="Trigger factor ribosome-binding bacterial" evidence="1">
    <location>
        <begin position="4"/>
        <end position="150"/>
    </location>
</feature>
<name>A0ABP8H959_9BACT</name>
<dbReference type="InterPro" id="IPR037041">
    <property type="entry name" value="Trigger_fac_C_sf"/>
</dbReference>
<reference evidence="3" key="1">
    <citation type="journal article" date="2019" name="Int. J. Syst. Evol. Microbiol.">
        <title>The Global Catalogue of Microorganisms (GCM) 10K type strain sequencing project: providing services to taxonomists for standard genome sequencing and annotation.</title>
        <authorList>
            <consortium name="The Broad Institute Genomics Platform"/>
            <consortium name="The Broad Institute Genome Sequencing Center for Infectious Disease"/>
            <person name="Wu L."/>
            <person name="Ma J."/>
        </authorList>
    </citation>
    <scope>NUCLEOTIDE SEQUENCE [LARGE SCALE GENOMIC DNA]</scope>
    <source>
        <strain evidence="3">JCM 17919</strain>
    </source>
</reference>
<dbReference type="NCBIfam" id="TIGR00115">
    <property type="entry name" value="tig"/>
    <property type="match status" value="1"/>
</dbReference>
<dbReference type="Gene3D" id="3.30.70.1050">
    <property type="entry name" value="Trigger factor ribosome-binding domain"/>
    <property type="match status" value="1"/>
</dbReference>
<sequence>MATITQQEVAPLHQQLHVTIQKEDYLPAFEKALKEYSKKANIPGFRKGMVPAGLVKKMYGSSLFMDEVLKQVDQQVNTYLQEQKAEYIGQPIPVSMDLGQLDMNKPADYNFTFEMGLKPSVQLPDLGSASVKRYVVSVDDAMLNEEVERLRSRYGNMTEPAAVDNDENVLNITFTETDAAGTPITGGVTKDNSVLVRYFKDSFRPQLQGKKTGDSLQVAFDEAFEGQEAQWILQDLGIDSGTDRYFRLDITKVGFVEKRELNEEFFTQLFPNGDVKTEEDFRNKVRSELETQWATQSRNQLHHSLYHVLLDGANVEFPKEFLKRWLKTQGEKNEPKTDEQVEAEFPQFLNQLKWTLITDKIATEAGIDVQPEDLRAFAKQQLLGYMGMSALDEEAEWVSDYINRMMKDRKYVEDAWNQIQTQKIFDWVESQSRAQDTPISREDFIKMNEQHQHQHH</sequence>
<keyword evidence="3" id="KW-1185">Reference proteome</keyword>
<dbReference type="PANTHER" id="PTHR30560">
    <property type="entry name" value="TRIGGER FACTOR CHAPERONE AND PEPTIDYL-PROLYL CIS/TRANS ISOMERASE"/>
    <property type="match status" value="1"/>
</dbReference>
<dbReference type="Pfam" id="PF05697">
    <property type="entry name" value="Trigger_N"/>
    <property type="match status" value="1"/>
</dbReference>
<dbReference type="SUPFAM" id="SSF102735">
    <property type="entry name" value="Trigger factor ribosome-binding domain"/>
    <property type="match status" value="1"/>
</dbReference>
<dbReference type="InterPro" id="IPR005215">
    <property type="entry name" value="Trig_fac"/>
</dbReference>
<proteinExistence type="predicted"/>
<dbReference type="EMBL" id="BAABGY010000009">
    <property type="protein sequence ID" value="GAA4336105.1"/>
    <property type="molecule type" value="Genomic_DNA"/>
</dbReference>
<dbReference type="RefSeq" id="WP_345256689.1">
    <property type="nucleotide sequence ID" value="NZ_BAABGY010000009.1"/>
</dbReference>
<dbReference type="PIRSF" id="PIRSF003095">
    <property type="entry name" value="Trigger_factor"/>
    <property type="match status" value="1"/>
</dbReference>
<dbReference type="InterPro" id="IPR008881">
    <property type="entry name" value="Trigger_fac_ribosome-bd_bac"/>
</dbReference>
<evidence type="ECO:0000313" key="2">
    <source>
        <dbReference type="EMBL" id="GAA4336105.1"/>
    </source>
</evidence>
<evidence type="ECO:0000313" key="3">
    <source>
        <dbReference type="Proteomes" id="UP001501725"/>
    </source>
</evidence>
<dbReference type="PANTHER" id="PTHR30560:SF3">
    <property type="entry name" value="TRIGGER FACTOR-LIKE PROTEIN TIG, CHLOROPLASTIC"/>
    <property type="match status" value="1"/>
</dbReference>
<accession>A0ABP8H959</accession>
<organism evidence="2 3">
    <name type="scientific">Flaviaesturariibacter amylovorans</name>
    <dbReference type="NCBI Taxonomy" id="1084520"/>
    <lineage>
        <taxon>Bacteria</taxon>
        <taxon>Pseudomonadati</taxon>
        <taxon>Bacteroidota</taxon>
        <taxon>Chitinophagia</taxon>
        <taxon>Chitinophagales</taxon>
        <taxon>Chitinophagaceae</taxon>
        <taxon>Flaviaestuariibacter</taxon>
    </lineage>
</organism>
<dbReference type="InterPro" id="IPR036611">
    <property type="entry name" value="Trigger_fac_ribosome-bd_sf"/>
</dbReference>
<dbReference type="Gene3D" id="1.10.3120.10">
    <property type="entry name" value="Trigger factor, C-terminal domain"/>
    <property type="match status" value="1"/>
</dbReference>
<dbReference type="InterPro" id="IPR027304">
    <property type="entry name" value="Trigger_fact/SurA_dom_sf"/>
</dbReference>
<comment type="caution">
    <text evidence="2">The sequence shown here is derived from an EMBL/GenBank/DDBJ whole genome shotgun (WGS) entry which is preliminary data.</text>
</comment>